<reference evidence="4 5" key="1">
    <citation type="journal article" date="2010" name="J. Bacteriol.">
        <title>The complete genome sequence of Croceibacter atlanticus HTCC2559T.</title>
        <authorList>
            <person name="Oh H.M."/>
            <person name="Kang I."/>
            <person name="Ferriera S."/>
            <person name="Giovannoni S.J."/>
            <person name="Cho J.C."/>
        </authorList>
    </citation>
    <scope>NUCLEOTIDE SEQUENCE [LARGE SCALE GENOMIC DNA]</scope>
    <source>
        <strain evidence="5">ATCC BAA-628 / HTCC2559 / KCTC 12090</strain>
    </source>
</reference>
<name>A3UB45_CROAH</name>
<dbReference type="SUPFAM" id="SSF52058">
    <property type="entry name" value="L domain-like"/>
    <property type="match status" value="1"/>
</dbReference>
<feature type="chain" id="PRO_5002659132" evidence="2">
    <location>
        <begin position="19"/>
        <end position="416"/>
    </location>
</feature>
<evidence type="ECO:0000256" key="2">
    <source>
        <dbReference type="SAM" id="SignalP"/>
    </source>
</evidence>
<dbReference type="STRING" id="216432.CA2559_13363"/>
<dbReference type="OrthoDB" id="3179827at2"/>
<keyword evidence="1 2" id="KW-0732">Signal</keyword>
<gene>
    <name evidence="4" type="ordered locus">CA2559_13363</name>
</gene>
<dbReference type="Proteomes" id="UP000002297">
    <property type="component" value="Chromosome"/>
</dbReference>
<dbReference type="Gene3D" id="3.80.10.10">
    <property type="entry name" value="Ribonuclease Inhibitor"/>
    <property type="match status" value="1"/>
</dbReference>
<evidence type="ECO:0000256" key="1">
    <source>
        <dbReference type="ARBA" id="ARBA00022729"/>
    </source>
</evidence>
<dbReference type="eggNOG" id="COG4886">
    <property type="taxonomic scope" value="Bacteria"/>
</dbReference>
<dbReference type="NCBIfam" id="TIGR04183">
    <property type="entry name" value="Por_Secre_tail"/>
    <property type="match status" value="1"/>
</dbReference>
<dbReference type="InterPro" id="IPR032675">
    <property type="entry name" value="LRR_dom_sf"/>
</dbReference>
<protein>
    <submittedName>
        <fullName evidence="4">Cell wall surface anchor family protein</fullName>
    </submittedName>
</protein>
<evidence type="ECO:0000313" key="5">
    <source>
        <dbReference type="Proteomes" id="UP000002297"/>
    </source>
</evidence>
<proteinExistence type="predicted"/>
<feature type="domain" description="Secretion system C-terminal sorting" evidence="3">
    <location>
        <begin position="349"/>
        <end position="405"/>
    </location>
</feature>
<dbReference type="EMBL" id="CP002046">
    <property type="protein sequence ID" value="EAP87031.1"/>
    <property type="molecule type" value="Genomic_DNA"/>
</dbReference>
<dbReference type="Pfam" id="PF18962">
    <property type="entry name" value="Por_Secre_tail"/>
    <property type="match status" value="1"/>
</dbReference>
<dbReference type="RefSeq" id="WP_013188412.1">
    <property type="nucleotide sequence ID" value="NC_014230.1"/>
</dbReference>
<dbReference type="KEGG" id="cat:CA2559_13363"/>
<dbReference type="GeneID" id="89454382"/>
<evidence type="ECO:0000313" key="4">
    <source>
        <dbReference type="EMBL" id="EAP87031.1"/>
    </source>
</evidence>
<dbReference type="HOGENOM" id="CLU_660075_0_0_10"/>
<feature type="signal peptide" evidence="2">
    <location>
        <begin position="1"/>
        <end position="18"/>
    </location>
</feature>
<keyword evidence="5" id="KW-1185">Reference proteome</keyword>
<sequence length="416" mass="46420">MKSTITLVILFISFLAFGQTTTVPDDVFEQALIDQGIDSDGTLNDTVLTSDLEAVTELLIFSPTSSIQDMTGIEAFVNLESLELLEHDFNSLNISNNVNLTFLNISTVFNLTSIDVSSNINLTHLFISETSLSSINLSNNIDLQFLELSQNRLSEIDITNNTELIEVDFSNYNFDTLPGNIFTTVDLSNNQLLTKFSCFHCDDLSSLDVTPLPDLRELHVAFCNLETIDVSTNIFLEEITLGAGFNSFFENSNELESVDLSQNPNLTRVNVTNTLISSFNLNNENNESIISMRAGDNPDLNCILVDNEDQAASGTGNYANWIYDEEVTSFSDTECVLSVPEKRLQELQVYPNPVTNRLFVQSNQPLQHLAVYNLRGQLLRQSEQSQFINVSSLASGLYIVKLTTLEGIRHVQFIKE</sequence>
<dbReference type="AlphaFoldDB" id="A3UB45"/>
<dbReference type="InterPro" id="IPR026444">
    <property type="entry name" value="Secre_tail"/>
</dbReference>
<evidence type="ECO:0000259" key="3">
    <source>
        <dbReference type="Pfam" id="PF18962"/>
    </source>
</evidence>
<accession>A3UB45</accession>
<organism evidence="4 5">
    <name type="scientific">Croceibacter atlanticus (strain ATCC BAA-628 / JCM 21780 / CIP 108009 / IAM 15332 / KCTC 12090 / HTCC2559)</name>
    <dbReference type="NCBI Taxonomy" id="216432"/>
    <lineage>
        <taxon>Bacteria</taxon>
        <taxon>Pseudomonadati</taxon>
        <taxon>Bacteroidota</taxon>
        <taxon>Flavobacteriia</taxon>
        <taxon>Flavobacteriales</taxon>
        <taxon>Flavobacteriaceae</taxon>
        <taxon>Croceibacter</taxon>
    </lineage>
</organism>